<organism evidence="2 3">
    <name type="scientific">Candidatus Merdibacter merdavium</name>
    <dbReference type="NCBI Taxonomy" id="2838692"/>
    <lineage>
        <taxon>Bacteria</taxon>
        <taxon>Bacillati</taxon>
        <taxon>Bacillota</taxon>
        <taxon>Erysipelotrichia</taxon>
        <taxon>Erysipelotrichales</taxon>
        <taxon>Erysipelotrichaceae</taxon>
        <taxon>Merdibacter</taxon>
    </lineage>
</organism>
<dbReference type="PANTHER" id="PTHR30411:SF1">
    <property type="entry name" value="CYTOPLASMIC PROTEIN"/>
    <property type="match status" value="1"/>
</dbReference>
<evidence type="ECO:0000259" key="1">
    <source>
        <dbReference type="Pfam" id="PF04073"/>
    </source>
</evidence>
<dbReference type="Pfam" id="PF04073">
    <property type="entry name" value="tRNA_edit"/>
    <property type="match status" value="1"/>
</dbReference>
<protein>
    <submittedName>
        <fullName evidence="2">YbaK/EbsC family protein</fullName>
    </submittedName>
</protein>
<proteinExistence type="predicted"/>
<dbReference type="CDD" id="cd04333">
    <property type="entry name" value="ProX_deacylase"/>
    <property type="match status" value="1"/>
</dbReference>
<name>A0A9D2NS32_9FIRM</name>
<gene>
    <name evidence="2" type="ORF">H9702_02545</name>
</gene>
<reference evidence="2" key="2">
    <citation type="submission" date="2021-04" db="EMBL/GenBank/DDBJ databases">
        <authorList>
            <person name="Gilroy R."/>
        </authorList>
    </citation>
    <scope>NUCLEOTIDE SEQUENCE</scope>
    <source>
        <strain evidence="2">CHK187-11901</strain>
    </source>
</reference>
<dbReference type="Gene3D" id="3.90.960.10">
    <property type="entry name" value="YbaK/aminoacyl-tRNA synthetase-associated domain"/>
    <property type="match status" value="1"/>
</dbReference>
<dbReference type="SUPFAM" id="SSF55826">
    <property type="entry name" value="YbaK/ProRS associated domain"/>
    <property type="match status" value="1"/>
</dbReference>
<evidence type="ECO:0000313" key="2">
    <source>
        <dbReference type="EMBL" id="HJC35994.1"/>
    </source>
</evidence>
<dbReference type="InterPro" id="IPR036754">
    <property type="entry name" value="YbaK/aa-tRNA-synt-asso_dom_sf"/>
</dbReference>
<sequence>MAIEKVREYLRAYGRDQDIIELDASSATVELAAQALGTGPERIAKTLSFMGRDHALVVVCAGDCKIDNHKFKETFHVKARMLKADEVERHTNHTIGGVCPFALPPTTEAFLDVSLKRFDWIYPACGSANSAIKLSCDELESLVPGAKWVDVCKI</sequence>
<dbReference type="Proteomes" id="UP000823896">
    <property type="component" value="Unassembled WGS sequence"/>
</dbReference>
<dbReference type="InterPro" id="IPR007214">
    <property type="entry name" value="YbaK/aa-tRNA-synth-assoc-dom"/>
</dbReference>
<dbReference type="GO" id="GO:0002161">
    <property type="term" value="F:aminoacyl-tRNA deacylase activity"/>
    <property type="evidence" value="ECO:0007669"/>
    <property type="project" value="InterPro"/>
</dbReference>
<dbReference type="AlphaFoldDB" id="A0A9D2NS32"/>
<feature type="domain" description="YbaK/aminoacyl-tRNA synthetase-associated" evidence="1">
    <location>
        <begin position="26"/>
        <end position="140"/>
    </location>
</feature>
<accession>A0A9D2NS32</accession>
<reference evidence="2" key="1">
    <citation type="journal article" date="2021" name="PeerJ">
        <title>Extensive microbial diversity within the chicken gut microbiome revealed by metagenomics and culture.</title>
        <authorList>
            <person name="Gilroy R."/>
            <person name="Ravi A."/>
            <person name="Getino M."/>
            <person name="Pursley I."/>
            <person name="Horton D.L."/>
            <person name="Alikhan N.F."/>
            <person name="Baker D."/>
            <person name="Gharbi K."/>
            <person name="Hall N."/>
            <person name="Watson M."/>
            <person name="Adriaenssens E.M."/>
            <person name="Foster-Nyarko E."/>
            <person name="Jarju S."/>
            <person name="Secka A."/>
            <person name="Antonio M."/>
            <person name="Oren A."/>
            <person name="Chaudhuri R.R."/>
            <person name="La Ragione R."/>
            <person name="Hildebrand F."/>
            <person name="Pallen M.J."/>
        </authorList>
    </citation>
    <scope>NUCLEOTIDE SEQUENCE</scope>
    <source>
        <strain evidence="2">CHK187-11901</strain>
    </source>
</reference>
<dbReference type="PANTHER" id="PTHR30411">
    <property type="entry name" value="CYTOPLASMIC PROTEIN"/>
    <property type="match status" value="1"/>
</dbReference>
<evidence type="ECO:0000313" key="3">
    <source>
        <dbReference type="Proteomes" id="UP000823896"/>
    </source>
</evidence>
<dbReference type="EMBL" id="DWWM01000014">
    <property type="protein sequence ID" value="HJC35994.1"/>
    <property type="molecule type" value="Genomic_DNA"/>
</dbReference>
<comment type="caution">
    <text evidence="2">The sequence shown here is derived from an EMBL/GenBank/DDBJ whole genome shotgun (WGS) entry which is preliminary data.</text>
</comment>